<organism evidence="4">
    <name type="scientific">Triticum aestivum</name>
    <name type="common">Wheat</name>
    <dbReference type="NCBI Taxonomy" id="4565"/>
    <lineage>
        <taxon>Eukaryota</taxon>
        <taxon>Viridiplantae</taxon>
        <taxon>Streptophyta</taxon>
        <taxon>Embryophyta</taxon>
        <taxon>Tracheophyta</taxon>
        <taxon>Spermatophyta</taxon>
        <taxon>Magnoliopsida</taxon>
        <taxon>Liliopsida</taxon>
        <taxon>Poales</taxon>
        <taxon>Poaceae</taxon>
        <taxon>BOP clade</taxon>
        <taxon>Pooideae</taxon>
        <taxon>Triticodae</taxon>
        <taxon>Triticeae</taxon>
        <taxon>Triticinae</taxon>
        <taxon>Triticum</taxon>
    </lineage>
</organism>
<proteinExistence type="inferred from homology"/>
<protein>
    <recommendedName>
        <fullName evidence="3">BTB domain-containing protein</fullName>
    </recommendedName>
</protein>
<dbReference type="SUPFAM" id="SSF54695">
    <property type="entry name" value="POZ domain"/>
    <property type="match status" value="1"/>
</dbReference>
<evidence type="ECO:0000256" key="2">
    <source>
        <dbReference type="ARBA" id="ARBA00010846"/>
    </source>
</evidence>
<dbReference type="EnsemblPlants" id="TraesCS7D02G537000.1">
    <property type="protein sequence ID" value="TraesCS7D02G537000.1.cds1"/>
    <property type="gene ID" value="TraesCS7D02G537000"/>
</dbReference>
<dbReference type="PROSITE" id="PS50097">
    <property type="entry name" value="BTB"/>
    <property type="match status" value="1"/>
</dbReference>
<dbReference type="SMR" id="A0A3B6TTF7"/>
<dbReference type="Gene3D" id="1.25.40.420">
    <property type="match status" value="1"/>
</dbReference>
<dbReference type="PANTHER" id="PTHR26379:SF428">
    <property type="entry name" value="GENOME ASSEMBLY, CHROMOSOME: II"/>
    <property type="match status" value="1"/>
</dbReference>
<comment type="pathway">
    <text evidence="1">Protein modification; protein ubiquitination.</text>
</comment>
<dbReference type="InterPro" id="IPR000210">
    <property type="entry name" value="BTB/POZ_dom"/>
</dbReference>
<dbReference type="InterPro" id="IPR011333">
    <property type="entry name" value="SKP1/BTB/POZ_sf"/>
</dbReference>
<dbReference type="PANTHER" id="PTHR26379">
    <property type="entry name" value="BTB/POZ AND MATH DOMAIN-CONTAINING PROTEIN 1"/>
    <property type="match status" value="1"/>
</dbReference>
<reference evidence="4" key="2">
    <citation type="submission" date="2018-10" db="UniProtKB">
        <authorList>
            <consortium name="EnsemblPlants"/>
        </authorList>
    </citation>
    <scope>IDENTIFICATION</scope>
</reference>
<evidence type="ECO:0000313" key="5">
    <source>
        <dbReference type="Proteomes" id="UP000019116"/>
    </source>
</evidence>
<dbReference type="Gramene" id="TraesCS7D03G1264300.1">
    <property type="protein sequence ID" value="TraesCS7D03G1264300.1.CDS1"/>
    <property type="gene ID" value="TraesCS7D03G1264300"/>
</dbReference>
<keyword evidence="5" id="KW-1185">Reference proteome</keyword>
<dbReference type="Proteomes" id="UP000019116">
    <property type="component" value="Chromosome 7D"/>
</dbReference>
<dbReference type="Gramene" id="TraesCS7D02G537000.1">
    <property type="protein sequence ID" value="TraesCS7D02G537000.1.cds1"/>
    <property type="gene ID" value="TraesCS7D02G537000"/>
</dbReference>
<dbReference type="Gramene" id="TraesKAR7D01G0455860.1">
    <property type="protein sequence ID" value="cds.TraesKAR7D01G0455860.1"/>
    <property type="gene ID" value="TraesKAR7D01G0455860"/>
</dbReference>
<dbReference type="OMA" id="CESFLCK"/>
<dbReference type="InterPro" id="IPR056423">
    <property type="entry name" value="BACK_BPM_SPOP"/>
</dbReference>
<dbReference type="Gramene" id="TraesCLE_scaffold_008268_01G000300.1">
    <property type="protein sequence ID" value="TraesCLE_scaffold_008268_01G000300.1"/>
    <property type="gene ID" value="TraesCLE_scaffold_008268_01G000300"/>
</dbReference>
<dbReference type="InterPro" id="IPR045005">
    <property type="entry name" value="BPM1-6"/>
</dbReference>
<dbReference type="Gramene" id="TraesROB_scaffold_000392_01G000400.1">
    <property type="protein sequence ID" value="TraesROB_scaffold_000392_01G000400.1"/>
    <property type="gene ID" value="TraesROB_scaffold_000392_01G000400"/>
</dbReference>
<dbReference type="AlphaFoldDB" id="A0A3B6TTF7"/>
<evidence type="ECO:0000259" key="3">
    <source>
        <dbReference type="PROSITE" id="PS50097"/>
    </source>
</evidence>
<dbReference type="Gene3D" id="3.30.710.10">
    <property type="entry name" value="Potassium Channel Kv1.1, Chain A"/>
    <property type="match status" value="1"/>
</dbReference>
<dbReference type="Gramene" id="TraesWEE_scaffold_007068_01G000300.1">
    <property type="protein sequence ID" value="TraesWEE_scaffold_007068_01G000300.1"/>
    <property type="gene ID" value="TraesWEE_scaffold_007068_01G000300"/>
</dbReference>
<evidence type="ECO:0000313" key="4">
    <source>
        <dbReference type="EnsemblPlants" id="TraesCS7D02G537000.1.cds1"/>
    </source>
</evidence>
<evidence type="ECO:0000256" key="1">
    <source>
        <dbReference type="ARBA" id="ARBA00004906"/>
    </source>
</evidence>
<sequence>MSENAEVSAIFCYRLISPGGQCTEWTQTGVLYLSSAEGKYRMGGWEKVMGKTLLEAEYVEFDRFLIEFSITVMKDPLVTCSDLLSPQVKLPPPELSNDFADLLESKEGADVTFCVQGETFPAHRVVLAARSPVFRVQLCGPMMEKDGSYVIVEDMLPGVFRALIHFVYTDCLVLPFDGFDDEDRKEIVRHLLQAADRYAIEKLKLICEATLCSCLDVQTVATTYALADQHQCNDLKQACLKLMASPTILGELMASQDYENLKRKSSSTALEILESVCKFPKI</sequence>
<dbReference type="STRING" id="4565.A0A3B6TTF7"/>
<dbReference type="Pfam" id="PF00651">
    <property type="entry name" value="BTB"/>
    <property type="match status" value="1"/>
</dbReference>
<accession>A0A3B6TTF7</accession>
<feature type="domain" description="BTB" evidence="3">
    <location>
        <begin position="109"/>
        <end position="176"/>
    </location>
</feature>
<dbReference type="SMART" id="SM00225">
    <property type="entry name" value="BTB"/>
    <property type="match status" value="1"/>
</dbReference>
<dbReference type="GO" id="GO:0016567">
    <property type="term" value="P:protein ubiquitination"/>
    <property type="evidence" value="ECO:0007669"/>
    <property type="project" value="InterPro"/>
</dbReference>
<name>A0A3B6TTF7_WHEAT</name>
<dbReference type="Pfam" id="PF24570">
    <property type="entry name" value="BACK_BPM_SPOP"/>
    <property type="match status" value="1"/>
</dbReference>
<comment type="similarity">
    <text evidence="2">Belongs to the Tdpoz family.</text>
</comment>
<dbReference type="Gramene" id="TraesCAD_scaffold_005197_01G000400.1">
    <property type="protein sequence ID" value="TraesCAD_scaffold_005197_01G000400.1"/>
    <property type="gene ID" value="TraesCAD_scaffold_005197_01G000400"/>
</dbReference>
<dbReference type="OrthoDB" id="694498at2759"/>
<reference evidence="4" key="1">
    <citation type="submission" date="2018-08" db="EMBL/GenBank/DDBJ databases">
        <authorList>
            <person name="Rossello M."/>
        </authorList>
    </citation>
    <scope>NUCLEOTIDE SEQUENCE [LARGE SCALE GENOMIC DNA]</scope>
    <source>
        <strain evidence="4">cv. Chinese Spring</strain>
    </source>
</reference>